<evidence type="ECO:0008006" key="4">
    <source>
        <dbReference type="Google" id="ProtNLM"/>
    </source>
</evidence>
<gene>
    <name evidence="2" type="ORF">JCM17207_02440</name>
</gene>
<dbReference type="AlphaFoldDB" id="A0AA37IWT9"/>
<comment type="caution">
    <text evidence="2">The sequence shown here is derived from an EMBL/GenBank/DDBJ whole genome shotgun (WGS) entry which is preliminary data.</text>
</comment>
<evidence type="ECO:0000313" key="3">
    <source>
        <dbReference type="Proteomes" id="UP001055185"/>
    </source>
</evidence>
<feature type="transmembrane region" description="Helical" evidence="1">
    <location>
        <begin position="33"/>
        <end position="54"/>
    </location>
</feature>
<keyword evidence="1" id="KW-0472">Membrane</keyword>
<keyword evidence="1" id="KW-1133">Transmembrane helix</keyword>
<accession>A0AA37IWT9</accession>
<evidence type="ECO:0000313" key="2">
    <source>
        <dbReference type="EMBL" id="GJN63619.1"/>
    </source>
</evidence>
<reference evidence="2" key="1">
    <citation type="journal article" date="2022" name="Int. J. Syst. Evol. Microbiol.">
        <title>Genome-based, phenotypic and chemotaxonomic classification of Faecalibacterium strains: proposal of three novel species Faecalibacterium duncaniae sp. nov., Faecalibacterium hattorii sp. nov. and Faecalibacterium gallinarum sp. nov. .</title>
        <authorList>
            <person name="Sakamoto M."/>
            <person name="Sakurai N."/>
            <person name="Tanno H."/>
            <person name="Iino T."/>
            <person name="Ohkuma M."/>
            <person name="Endo A."/>
        </authorList>
    </citation>
    <scope>NUCLEOTIDE SEQUENCE</scope>
    <source>
        <strain evidence="2">JCM 17207</strain>
    </source>
</reference>
<dbReference type="RefSeq" id="WP_238315664.1">
    <property type="nucleotide sequence ID" value="NZ_BQKV01000013.1"/>
</dbReference>
<name>A0AA37IWT9_9FIRM</name>
<dbReference type="Proteomes" id="UP001055185">
    <property type="component" value="Unassembled WGS sequence"/>
</dbReference>
<keyword evidence="1" id="KW-0812">Transmembrane</keyword>
<organism evidence="2 3">
    <name type="scientific">Faecalibacterium gallinarum</name>
    <dbReference type="NCBI Taxonomy" id="2903556"/>
    <lineage>
        <taxon>Bacteria</taxon>
        <taxon>Bacillati</taxon>
        <taxon>Bacillota</taxon>
        <taxon>Clostridia</taxon>
        <taxon>Eubacteriales</taxon>
        <taxon>Oscillospiraceae</taxon>
        <taxon>Faecalibacterium</taxon>
    </lineage>
</organism>
<sequence>MNAKQTIHFPADYALMTKEELAGTTGGTAAETAVKAVVAVGGAAILLVAGSLAARGILSIFGGKGGLASVIEASVRAGQEFIEGALSSGQDILNALMGR</sequence>
<keyword evidence="3" id="KW-1185">Reference proteome</keyword>
<protein>
    <recommendedName>
        <fullName evidence="4">Bacteriocin</fullName>
    </recommendedName>
</protein>
<evidence type="ECO:0000256" key="1">
    <source>
        <dbReference type="SAM" id="Phobius"/>
    </source>
</evidence>
<proteinExistence type="predicted"/>
<dbReference type="EMBL" id="BQKV01000013">
    <property type="protein sequence ID" value="GJN63619.1"/>
    <property type="molecule type" value="Genomic_DNA"/>
</dbReference>